<dbReference type="Gene3D" id="3.40.80.10">
    <property type="entry name" value="Peptidoglycan recognition protein-like"/>
    <property type="match status" value="1"/>
</dbReference>
<protein>
    <submittedName>
        <fullName evidence="1">Lysin A</fullName>
    </submittedName>
</protein>
<accession>A0A3G2KER3</accession>
<evidence type="ECO:0000313" key="1">
    <source>
        <dbReference type="EMBL" id="AYN57431.1"/>
    </source>
</evidence>
<name>A0A3G2KER3_9CAUD</name>
<organism evidence="1 2">
    <name type="scientific">Arthrobacter phage Constance</name>
    <dbReference type="NCBI Taxonomy" id="2419950"/>
    <lineage>
        <taxon>Viruses</taxon>
        <taxon>Duplodnaviria</taxon>
        <taxon>Heunggongvirae</taxon>
        <taxon>Uroviricota</taxon>
        <taxon>Caudoviricetes</taxon>
        <taxon>Bridgettevirus</taxon>
        <taxon>Bridgettevirus constance</taxon>
    </lineage>
</organism>
<dbReference type="GO" id="GO:0008745">
    <property type="term" value="F:N-acetylmuramoyl-L-alanine amidase activity"/>
    <property type="evidence" value="ECO:0007669"/>
    <property type="project" value="InterPro"/>
</dbReference>
<dbReference type="Proteomes" id="UP000274513">
    <property type="component" value="Segment"/>
</dbReference>
<keyword evidence="2" id="KW-1185">Reference proteome</keyword>
<dbReference type="RefSeq" id="YP_009815298.1">
    <property type="nucleotide sequence ID" value="NC_048092.1"/>
</dbReference>
<reference evidence="1 2" key="1">
    <citation type="submission" date="2018-09" db="EMBL/GenBank/DDBJ databases">
        <authorList>
            <person name="Rimple P.A."/>
            <person name="Stoner T.H."/>
            <person name="Garlena R.A."/>
            <person name="Russell D.A."/>
            <person name="Pope W.H."/>
            <person name="Jacobs-Sera D."/>
            <person name="Hatfull G.F."/>
        </authorList>
    </citation>
    <scope>NUCLEOTIDE SEQUENCE [LARGE SCALE GENOMIC DNA]</scope>
</reference>
<dbReference type="GeneID" id="55006521"/>
<gene>
    <name evidence="1" type="primary">25</name>
    <name evidence="1" type="ORF">PBI_CONSTANCE_25</name>
</gene>
<dbReference type="EMBL" id="MH834605">
    <property type="protein sequence ID" value="AYN57431.1"/>
    <property type="molecule type" value="Genomic_DNA"/>
</dbReference>
<dbReference type="KEGG" id="vg:55006521"/>
<dbReference type="InterPro" id="IPR036505">
    <property type="entry name" value="Amidase/PGRP_sf"/>
</dbReference>
<evidence type="ECO:0000313" key="2">
    <source>
        <dbReference type="Proteomes" id="UP000274513"/>
    </source>
</evidence>
<proteinExistence type="predicted"/>
<sequence>MTTGYLLVDQPNPTTPQGTFPRRGTRGKLTGTCIVHTSEGAWQAGVDSLTNQVRTRTDYGCYHRACDWQDIALYYPWEWEAWQDSETNNWAVGIAAACRTSDWAIMPADIREGFYRNMARMAADFVTYMKAEHGITVPLVRLSGEQARAGVPGFCAHGDSGISRTDPGADFNWTLFFTYTRQALAGITAQGGTTAPVKKESEMPTSKRVDSAFKARHRLPKGKAYTLSVKDDGGSANFAVNGAGHYLIHNHIRGEGLLPGQRIKAQFFITKGGKTSGHFAQDIVGTIDGTFDQPVEFNRAVETGTTLTCLLTSSNTETAYITGFGAEVTTWKA</sequence>
<dbReference type="SUPFAM" id="SSF55846">
    <property type="entry name" value="N-acetylmuramoyl-L-alanine amidase-like"/>
    <property type="match status" value="1"/>
</dbReference>
<dbReference type="GO" id="GO:0009253">
    <property type="term" value="P:peptidoglycan catabolic process"/>
    <property type="evidence" value="ECO:0007669"/>
    <property type="project" value="InterPro"/>
</dbReference>